<accession>A0A7Y0RCE3</accession>
<dbReference type="PANTHER" id="PTHR30629">
    <property type="entry name" value="PROPHAGE INTEGRASE"/>
    <property type="match status" value="1"/>
</dbReference>
<sequence length="411" mass="47298">MRITKSFVDKVTIPKTGPDGKSSQAFYRDSVIAGFGLRVTSGGAKSFIVEKRVDGRVKRKTLGRYGNLTVEQARKEAQKFLGKVASGLDPIREVQEKRVKRITLNDAFQDYLATRKNLKPNTLNDYNRSMKEMFKDWQSRALSDISRDMVITRHAEYGARSPARADNGMRILRAIFNHALQRYQDASGKPFLVANPVEVLSHQRAWYKVERRQTLIKDHQLKAWYEATMQLNNQTTRDYLHLVLLTGLRRTEAATLTWEQVDFKEKTLTITETKNSRIHRLPFSHAIEELLQRRFDDKSSPFVFPSDSERGHLSEPRTAIARVTKLSGVSFTLHDLRRTFVTAAERLDIPAYALKRLMNHKDPNDVTDGYIIFDVERLRVPMQKITDFFQEQTGADQAFASLYPTVRSLPC</sequence>
<comment type="similarity">
    <text evidence="1">Belongs to the 'phage' integrase family.</text>
</comment>
<evidence type="ECO:0000256" key="1">
    <source>
        <dbReference type="ARBA" id="ARBA00008857"/>
    </source>
</evidence>
<evidence type="ECO:0000256" key="3">
    <source>
        <dbReference type="ARBA" id="ARBA00023125"/>
    </source>
</evidence>
<dbReference type="OrthoDB" id="9795573at2"/>
<dbReference type="InterPro" id="IPR011010">
    <property type="entry name" value="DNA_brk_join_enz"/>
</dbReference>
<feature type="domain" description="Tyr recombinase" evidence="6">
    <location>
        <begin position="210"/>
        <end position="383"/>
    </location>
</feature>
<dbReference type="Pfam" id="PF02899">
    <property type="entry name" value="Phage_int_SAM_1"/>
    <property type="match status" value="1"/>
</dbReference>
<keyword evidence="3 5" id="KW-0238">DNA-binding</keyword>
<dbReference type="Pfam" id="PF13356">
    <property type="entry name" value="Arm-DNA-bind_3"/>
    <property type="match status" value="1"/>
</dbReference>
<dbReference type="Gene3D" id="3.30.160.390">
    <property type="entry name" value="Integrase, DNA-binding domain"/>
    <property type="match status" value="1"/>
</dbReference>
<dbReference type="Pfam" id="PF00589">
    <property type="entry name" value="Phage_integrase"/>
    <property type="match status" value="1"/>
</dbReference>
<feature type="domain" description="Core-binding (CB)" evidence="7">
    <location>
        <begin position="102"/>
        <end position="180"/>
    </location>
</feature>
<dbReference type="InterPro" id="IPR013762">
    <property type="entry name" value="Integrase-like_cat_sf"/>
</dbReference>
<dbReference type="PROSITE" id="PS51898">
    <property type="entry name" value="TYR_RECOMBINASE"/>
    <property type="match status" value="1"/>
</dbReference>
<dbReference type="EMBL" id="JABCKY010000002">
    <property type="protein sequence ID" value="NMT63647.1"/>
    <property type="molecule type" value="Genomic_DNA"/>
</dbReference>
<keyword evidence="2" id="KW-0229">DNA integration</keyword>
<keyword evidence="4" id="KW-0233">DNA recombination</keyword>
<evidence type="ECO:0000256" key="2">
    <source>
        <dbReference type="ARBA" id="ARBA00022908"/>
    </source>
</evidence>
<dbReference type="GO" id="GO:0003677">
    <property type="term" value="F:DNA binding"/>
    <property type="evidence" value="ECO:0007669"/>
    <property type="project" value="UniProtKB-UniRule"/>
</dbReference>
<reference evidence="8 9" key="1">
    <citation type="submission" date="2020-04" db="EMBL/GenBank/DDBJ databases">
        <title>Marinobacter oceani sp. nov., isolated from marine solar saltern.</title>
        <authorList>
            <person name="Chen X.-Y."/>
        </authorList>
    </citation>
    <scope>NUCLEOTIDE SEQUENCE [LARGE SCALE GENOMIC DNA]</scope>
    <source>
        <strain evidence="8 9">W62</strain>
    </source>
</reference>
<gene>
    <name evidence="8" type="ORF">HIU99_08540</name>
</gene>
<protein>
    <submittedName>
        <fullName evidence="8">Tyrosine-type recombinase/integrase</fullName>
    </submittedName>
</protein>
<proteinExistence type="inferred from homology"/>
<evidence type="ECO:0000313" key="8">
    <source>
        <dbReference type="EMBL" id="NMT63647.1"/>
    </source>
</evidence>
<dbReference type="PANTHER" id="PTHR30629:SF2">
    <property type="entry name" value="PROPHAGE INTEGRASE INTS-RELATED"/>
    <property type="match status" value="1"/>
</dbReference>
<dbReference type="AlphaFoldDB" id="A0A7Y0RCE3"/>
<dbReference type="Gene3D" id="1.10.443.10">
    <property type="entry name" value="Intergrase catalytic core"/>
    <property type="match status" value="1"/>
</dbReference>
<evidence type="ECO:0000313" key="9">
    <source>
        <dbReference type="Proteomes" id="UP000567186"/>
    </source>
</evidence>
<dbReference type="SUPFAM" id="SSF56349">
    <property type="entry name" value="DNA breaking-rejoining enzymes"/>
    <property type="match status" value="1"/>
</dbReference>
<comment type="caution">
    <text evidence="8">The sequence shown here is derived from an EMBL/GenBank/DDBJ whole genome shotgun (WGS) entry which is preliminary data.</text>
</comment>
<evidence type="ECO:0000256" key="5">
    <source>
        <dbReference type="PROSITE-ProRule" id="PRU01248"/>
    </source>
</evidence>
<dbReference type="GO" id="GO:0006310">
    <property type="term" value="P:DNA recombination"/>
    <property type="evidence" value="ECO:0007669"/>
    <property type="project" value="UniProtKB-KW"/>
</dbReference>
<evidence type="ECO:0000259" key="7">
    <source>
        <dbReference type="PROSITE" id="PS51900"/>
    </source>
</evidence>
<dbReference type="InterPro" id="IPR038488">
    <property type="entry name" value="Integrase_DNA-bd_sf"/>
</dbReference>
<dbReference type="InterPro" id="IPR004107">
    <property type="entry name" value="Integrase_SAM-like_N"/>
</dbReference>
<organism evidence="8 9">
    <name type="scientific">Marinobacter orientalis</name>
    <dbReference type="NCBI Taxonomy" id="1928859"/>
    <lineage>
        <taxon>Bacteria</taxon>
        <taxon>Pseudomonadati</taxon>
        <taxon>Pseudomonadota</taxon>
        <taxon>Gammaproteobacteria</taxon>
        <taxon>Pseudomonadales</taxon>
        <taxon>Marinobacteraceae</taxon>
        <taxon>Marinobacter</taxon>
    </lineage>
</organism>
<dbReference type="RefSeq" id="WP_135954829.1">
    <property type="nucleotide sequence ID" value="NZ_JABCKY010000002.1"/>
</dbReference>
<dbReference type="InterPro" id="IPR025166">
    <property type="entry name" value="Integrase_DNA_bind_dom"/>
</dbReference>
<dbReference type="InterPro" id="IPR010998">
    <property type="entry name" value="Integrase_recombinase_N"/>
</dbReference>
<evidence type="ECO:0000256" key="4">
    <source>
        <dbReference type="ARBA" id="ARBA00023172"/>
    </source>
</evidence>
<dbReference type="Proteomes" id="UP000567186">
    <property type="component" value="Unassembled WGS sequence"/>
</dbReference>
<name>A0A7Y0RCE3_9GAMM</name>
<dbReference type="InterPro" id="IPR044068">
    <property type="entry name" value="CB"/>
</dbReference>
<dbReference type="Gene3D" id="1.10.150.130">
    <property type="match status" value="1"/>
</dbReference>
<keyword evidence="9" id="KW-1185">Reference proteome</keyword>
<dbReference type="InterPro" id="IPR002104">
    <property type="entry name" value="Integrase_catalytic"/>
</dbReference>
<dbReference type="GO" id="GO:0015074">
    <property type="term" value="P:DNA integration"/>
    <property type="evidence" value="ECO:0007669"/>
    <property type="project" value="UniProtKB-KW"/>
</dbReference>
<dbReference type="PROSITE" id="PS51900">
    <property type="entry name" value="CB"/>
    <property type="match status" value="1"/>
</dbReference>
<dbReference type="InterPro" id="IPR050808">
    <property type="entry name" value="Phage_Integrase"/>
</dbReference>
<evidence type="ECO:0000259" key="6">
    <source>
        <dbReference type="PROSITE" id="PS51898"/>
    </source>
</evidence>